<name>A0A4S4K5V7_9APHY</name>
<evidence type="ECO:0000313" key="1">
    <source>
        <dbReference type="EMBL" id="THG93143.1"/>
    </source>
</evidence>
<protein>
    <submittedName>
        <fullName evidence="1">Uncharacterized protein</fullName>
    </submittedName>
</protein>
<comment type="caution">
    <text evidence="1">The sequence shown here is derived from an EMBL/GenBank/DDBJ whole genome shotgun (WGS) entry which is preliminary data.</text>
</comment>
<dbReference type="Proteomes" id="UP000309038">
    <property type="component" value="Unassembled WGS sequence"/>
</dbReference>
<dbReference type="AlphaFoldDB" id="A0A4S4K5V7"/>
<evidence type="ECO:0000313" key="2">
    <source>
        <dbReference type="Proteomes" id="UP000309038"/>
    </source>
</evidence>
<sequence length="45" mass="5154">MFSYCTVSLPYGNTQVDEVFHLDVAFSCTREARANTQQRAQLLKN</sequence>
<proteinExistence type="predicted"/>
<gene>
    <name evidence="1" type="ORF">EW026_g8015</name>
</gene>
<dbReference type="EMBL" id="SGPJ01000760">
    <property type="protein sequence ID" value="THG93143.1"/>
    <property type="molecule type" value="Genomic_DNA"/>
</dbReference>
<reference evidence="1 2" key="1">
    <citation type="submission" date="2019-02" db="EMBL/GenBank/DDBJ databases">
        <title>Genome sequencing of the rare red list fungi Phlebia centrifuga.</title>
        <authorList>
            <person name="Buettner E."/>
            <person name="Kellner H."/>
        </authorList>
    </citation>
    <scope>NUCLEOTIDE SEQUENCE [LARGE SCALE GENOMIC DNA]</scope>
    <source>
        <strain evidence="1 2">DSM 108282</strain>
    </source>
</reference>
<accession>A0A4S4K5V7</accession>
<organism evidence="1 2">
    <name type="scientific">Hermanssonia centrifuga</name>
    <dbReference type="NCBI Taxonomy" id="98765"/>
    <lineage>
        <taxon>Eukaryota</taxon>
        <taxon>Fungi</taxon>
        <taxon>Dikarya</taxon>
        <taxon>Basidiomycota</taxon>
        <taxon>Agaricomycotina</taxon>
        <taxon>Agaricomycetes</taxon>
        <taxon>Polyporales</taxon>
        <taxon>Meruliaceae</taxon>
        <taxon>Hermanssonia</taxon>
    </lineage>
</organism>
<keyword evidence="2" id="KW-1185">Reference proteome</keyword>